<gene>
    <name evidence="3" type="primary">LOC102806858</name>
</gene>
<evidence type="ECO:0000313" key="2">
    <source>
        <dbReference type="Proteomes" id="UP000694865"/>
    </source>
</evidence>
<dbReference type="Pfam" id="PF00656">
    <property type="entry name" value="Peptidase_C14"/>
    <property type="match status" value="1"/>
</dbReference>
<dbReference type="RefSeq" id="XP_006815478.1">
    <property type="nucleotide sequence ID" value="XM_006815415.1"/>
</dbReference>
<dbReference type="Proteomes" id="UP000694865">
    <property type="component" value="Unplaced"/>
</dbReference>
<proteinExistence type="predicted"/>
<dbReference type="GeneID" id="102806858"/>
<feature type="domain" description="Peptidase C14 caspase" evidence="1">
    <location>
        <begin position="7"/>
        <end position="192"/>
    </location>
</feature>
<evidence type="ECO:0000313" key="3">
    <source>
        <dbReference type="RefSeq" id="XP_006815478.1"/>
    </source>
</evidence>
<dbReference type="InterPro" id="IPR011600">
    <property type="entry name" value="Pept_C14_caspase"/>
</dbReference>
<name>A0ABM0M637_SACKO</name>
<protein>
    <submittedName>
        <fullName evidence="3">Uncharacterized protein LOC102806858</fullName>
    </submittedName>
</protein>
<evidence type="ECO:0000259" key="1">
    <source>
        <dbReference type="Pfam" id="PF00656"/>
    </source>
</evidence>
<organism evidence="2 3">
    <name type="scientific">Saccoglossus kowalevskii</name>
    <name type="common">Acorn worm</name>
    <dbReference type="NCBI Taxonomy" id="10224"/>
    <lineage>
        <taxon>Eukaryota</taxon>
        <taxon>Metazoa</taxon>
        <taxon>Hemichordata</taxon>
        <taxon>Enteropneusta</taxon>
        <taxon>Harrimaniidae</taxon>
        <taxon>Saccoglossus</taxon>
    </lineage>
</organism>
<keyword evidence="2" id="KW-1185">Reference proteome</keyword>
<dbReference type="InterPro" id="IPR029030">
    <property type="entry name" value="Caspase-like_dom_sf"/>
</dbReference>
<accession>A0ABM0M637</accession>
<dbReference type="SUPFAM" id="SSF52129">
    <property type="entry name" value="Caspase-like"/>
    <property type="match status" value="1"/>
</dbReference>
<dbReference type="Gene3D" id="3.40.50.1460">
    <property type="match status" value="1"/>
</dbReference>
<sequence length="252" mass="28625">MTNKGDTHLQLTAKNILHQLQDFSKKMENQFETSFLFYFSGHSSNSGEGLVCNGGDDLEVSELRKCLYKMKCTQLLIILDCCFAADRGPMPSNLLFSKSVDADCENDQEMKECGVPILYKFDTGDDSVVKAKNANSASKSANYSVVQWSASKGHEESIGYRNRKLSLFTQHIVAGLRAAEKCHLNPYESQVCHECSNYRDKVMRQGYITLNDLADYVFYHVKEGSIREHREQTPLTVSEENTRKRLLGYCRK</sequence>
<reference evidence="3" key="1">
    <citation type="submission" date="2025-08" db="UniProtKB">
        <authorList>
            <consortium name="RefSeq"/>
        </authorList>
    </citation>
    <scope>IDENTIFICATION</scope>
    <source>
        <tissue evidence="3">Testes</tissue>
    </source>
</reference>